<evidence type="ECO:0000259" key="6">
    <source>
        <dbReference type="PROSITE" id="PS50122"/>
    </source>
</evidence>
<dbReference type="EMBL" id="FOSR01000017">
    <property type="protein sequence ID" value="SFL16728.1"/>
    <property type="molecule type" value="Genomic_DNA"/>
</dbReference>
<dbReference type="EC" id="3.1.1.61" evidence="2"/>
<dbReference type="AlphaFoldDB" id="A0A1I4FFL9"/>
<comment type="caution">
    <text evidence="4">Lacks conserved residue(s) required for the propagation of feature annotation.</text>
</comment>
<keyword evidence="8" id="KW-1185">Reference proteome</keyword>
<dbReference type="GO" id="GO:0005737">
    <property type="term" value="C:cytoplasm"/>
    <property type="evidence" value="ECO:0007669"/>
    <property type="project" value="InterPro"/>
</dbReference>
<dbReference type="RefSeq" id="WP_092705029.1">
    <property type="nucleotide sequence ID" value="NZ_FOSR01000017.1"/>
</dbReference>
<dbReference type="PANTHER" id="PTHR42872:SF6">
    <property type="entry name" value="PROTEIN-GLUTAMATE METHYLESTERASE_PROTEIN-GLUTAMINE GLUTAMINASE"/>
    <property type="match status" value="1"/>
</dbReference>
<keyword evidence="1" id="KW-0378">Hydrolase</keyword>
<name>A0A1I4FFL9_9GAMM</name>
<dbReference type="GO" id="GO:0008984">
    <property type="term" value="F:protein-glutamate methylesterase activity"/>
    <property type="evidence" value="ECO:0007669"/>
    <property type="project" value="UniProtKB-EC"/>
</dbReference>
<gene>
    <name evidence="7" type="ORF">SAMN05192579_11752</name>
</gene>
<evidence type="ECO:0000313" key="7">
    <source>
        <dbReference type="EMBL" id="SFL16728.1"/>
    </source>
</evidence>
<dbReference type="GO" id="GO:0006935">
    <property type="term" value="P:chemotaxis"/>
    <property type="evidence" value="ECO:0007669"/>
    <property type="project" value="InterPro"/>
</dbReference>
<dbReference type="Gene3D" id="3.40.50.180">
    <property type="entry name" value="Methylesterase CheB, C-terminal domain"/>
    <property type="match status" value="1"/>
</dbReference>
<dbReference type="InterPro" id="IPR035909">
    <property type="entry name" value="CheB_C"/>
</dbReference>
<sequence length="604" mass="62756">MNDSTRTAVALLFDDAELGGQLRAALSERGARIVHEGTLADLDHARLLDAGASVVVVNLDDEADDEALDRLYGMLDGDRPRVVFNDAQASRGLDGWDRARWARHLAVKVMAEGDIDPPRPEHARQVDIQTMGTEAVASEAAAVPAADSAVEVMPPPIAAEAVESSPAAAESVAEAVAMPPPLPSPAAVSDDTESQHTVAESETLAAELEALLAADEQQDSESADTGADNAFDADATLPPLYDGDFSAPLADHGDAQPVVSDAASDQAVAAGPELAFADASESPAGHAEAKPAAPTFDLDHLSLLANDDDAPPLASASKHADVTAPAAPAWDLLDQDAAVTTAPEAEAPVRHDASDFGIEKVSAADFLAPDANGGLEVSPMEPGLSLELLSIEEAIAPQHYEPNEFMLDDLGSALSRLVVLGATTEGTESVCRFLSALPAGLRVTVLHTQHLAGKPADGLVEYLAQHCALPVRLVEPGLRARIGEVLVVPSDRQVRLLRDGSIELQPIGGTSTSAPSIDVSFTMAASVFGRDAVAIVFAGSSTDAVGGCQAIHDRGGKVWVEASSGEHFADMVSGVMAEHLSQFSGTPHELAAHLVEEFQMEGRQ</sequence>
<feature type="region of interest" description="Disordered" evidence="5">
    <location>
        <begin position="178"/>
        <end position="200"/>
    </location>
</feature>
<evidence type="ECO:0000256" key="4">
    <source>
        <dbReference type="PROSITE-ProRule" id="PRU00050"/>
    </source>
</evidence>
<dbReference type="PANTHER" id="PTHR42872">
    <property type="entry name" value="PROTEIN-GLUTAMATE METHYLESTERASE/PROTEIN-GLUTAMINE GLUTAMINASE"/>
    <property type="match status" value="1"/>
</dbReference>
<reference evidence="8" key="1">
    <citation type="submission" date="2016-10" db="EMBL/GenBank/DDBJ databases">
        <authorList>
            <person name="Varghese N."/>
            <person name="Submissions S."/>
        </authorList>
    </citation>
    <scope>NUCLEOTIDE SEQUENCE [LARGE SCALE GENOMIC DNA]</scope>
    <source>
        <strain evidence="8">MO64</strain>
    </source>
</reference>
<feature type="domain" description="CheB-type methylesterase" evidence="6">
    <location>
        <begin position="410"/>
        <end position="564"/>
    </location>
</feature>
<dbReference type="Pfam" id="PF01339">
    <property type="entry name" value="CheB_methylest"/>
    <property type="match status" value="1"/>
</dbReference>
<feature type="region of interest" description="Disordered" evidence="5">
    <location>
        <begin position="215"/>
        <end position="266"/>
    </location>
</feature>
<evidence type="ECO:0000256" key="5">
    <source>
        <dbReference type="SAM" id="MobiDB-lite"/>
    </source>
</evidence>
<evidence type="ECO:0000256" key="1">
    <source>
        <dbReference type="ARBA" id="ARBA00022801"/>
    </source>
</evidence>
<comment type="catalytic activity">
    <reaction evidence="3">
        <text>[protein]-L-glutamate 5-O-methyl ester + H2O = L-glutamyl-[protein] + methanol + H(+)</text>
        <dbReference type="Rhea" id="RHEA:23236"/>
        <dbReference type="Rhea" id="RHEA-COMP:10208"/>
        <dbReference type="Rhea" id="RHEA-COMP:10311"/>
        <dbReference type="ChEBI" id="CHEBI:15377"/>
        <dbReference type="ChEBI" id="CHEBI:15378"/>
        <dbReference type="ChEBI" id="CHEBI:17790"/>
        <dbReference type="ChEBI" id="CHEBI:29973"/>
        <dbReference type="ChEBI" id="CHEBI:82795"/>
        <dbReference type="EC" id="3.1.1.61"/>
    </reaction>
</comment>
<dbReference type="SUPFAM" id="SSF52738">
    <property type="entry name" value="Methylesterase CheB, C-terminal domain"/>
    <property type="match status" value="1"/>
</dbReference>
<dbReference type="InterPro" id="IPR000673">
    <property type="entry name" value="Sig_transdc_resp-reg_Me-estase"/>
</dbReference>
<accession>A0A1I4FFL9</accession>
<evidence type="ECO:0000256" key="2">
    <source>
        <dbReference type="ARBA" id="ARBA00039140"/>
    </source>
</evidence>
<evidence type="ECO:0000313" key="8">
    <source>
        <dbReference type="Proteomes" id="UP000198725"/>
    </source>
</evidence>
<dbReference type="PROSITE" id="PS50122">
    <property type="entry name" value="CHEB"/>
    <property type="match status" value="1"/>
</dbReference>
<organism evidence="7 8">
    <name type="scientific">Rhodanobacter glycinis</name>
    <dbReference type="NCBI Taxonomy" id="582702"/>
    <lineage>
        <taxon>Bacteria</taxon>
        <taxon>Pseudomonadati</taxon>
        <taxon>Pseudomonadota</taxon>
        <taxon>Gammaproteobacteria</taxon>
        <taxon>Lysobacterales</taxon>
        <taxon>Rhodanobacteraceae</taxon>
        <taxon>Rhodanobacter</taxon>
    </lineage>
</organism>
<evidence type="ECO:0000256" key="3">
    <source>
        <dbReference type="ARBA" id="ARBA00048267"/>
    </source>
</evidence>
<dbReference type="Proteomes" id="UP000198725">
    <property type="component" value="Unassembled WGS sequence"/>
</dbReference>
<proteinExistence type="predicted"/>
<dbReference type="GO" id="GO:0000156">
    <property type="term" value="F:phosphorelay response regulator activity"/>
    <property type="evidence" value="ECO:0007669"/>
    <property type="project" value="InterPro"/>
</dbReference>
<protein>
    <recommendedName>
        <fullName evidence="2">protein-glutamate methylesterase</fullName>
        <ecNumber evidence="2">3.1.1.61</ecNumber>
    </recommendedName>
</protein>